<dbReference type="SUPFAM" id="SSF57196">
    <property type="entry name" value="EGF/Laminin"/>
    <property type="match status" value="1"/>
</dbReference>
<evidence type="ECO:0000256" key="2">
    <source>
        <dbReference type="ARBA" id="ARBA00023157"/>
    </source>
</evidence>
<feature type="chain" id="PRO_5042202839" evidence="4">
    <location>
        <begin position="19"/>
        <end position="442"/>
    </location>
</feature>
<dbReference type="PROSITE" id="PS00022">
    <property type="entry name" value="EGF_1"/>
    <property type="match status" value="1"/>
</dbReference>
<sequence length="442" mass="50156">MMFLTLLALMGVLDICSSQCRTATDWGRSFDKKGWSNCGNTEYVTGFYRNTNRGNNDQIYLLEHAKCCKAPTPNEKRPQSCTTADWWRVLDSNNRWALCPGGRFIQGLYRNSGGWLRHIEQARCCKPNNLPNSYLHCYDKDVGRSFDNKGWSSCDDGYSMAGFYKGTCDRLYCIEKFKCCSMNEGGCRMANWWRAFDKKGWVTCGSSKNYITGFFRNINRGSKDKILLLEEAKCCPAPSPDQNLDSTCKTADWSTVLDNKNSWAVCPNGYFIQGIYRSSGDWIHNIENAKCCKPRNYPNSYEACYVENIVASFDNIGLSGCKRYGYYLVGIYRGGCDSLGCIEYLKCCRMNVDECRVSNPCKNGAQCSDLRGSYTCKCKSGYQGKNCEGGKMAQLDCRQREKENPKSRHGQRQFSTGIRMTDKLINTMLTVITFSARPQDSL</sequence>
<keyword evidence="7" id="KW-1185">Reference proteome</keyword>
<dbReference type="CDD" id="cd00054">
    <property type="entry name" value="EGF_CA"/>
    <property type="match status" value="1"/>
</dbReference>
<reference evidence="6" key="2">
    <citation type="journal article" date="2023" name="Science">
        <title>Genomic signatures of disease resistance in endangered staghorn corals.</title>
        <authorList>
            <person name="Vollmer S.V."/>
            <person name="Selwyn J.D."/>
            <person name="Despard B.A."/>
            <person name="Roesel C.L."/>
        </authorList>
    </citation>
    <scope>NUCLEOTIDE SEQUENCE</scope>
    <source>
        <strain evidence="6">K2</strain>
    </source>
</reference>
<dbReference type="Pfam" id="PF00008">
    <property type="entry name" value="EGF"/>
    <property type="match status" value="1"/>
</dbReference>
<keyword evidence="4" id="KW-0732">Signal</keyword>
<dbReference type="PROSITE" id="PS00010">
    <property type="entry name" value="ASX_HYDROXYL"/>
    <property type="match status" value="1"/>
</dbReference>
<evidence type="ECO:0000256" key="3">
    <source>
        <dbReference type="PROSITE-ProRule" id="PRU00076"/>
    </source>
</evidence>
<accession>A0AAD9V2S7</accession>
<dbReference type="FunFam" id="2.10.25.10:FF:000471">
    <property type="entry name" value="Protein lin-12"/>
    <property type="match status" value="1"/>
</dbReference>
<dbReference type="PROSITE" id="PS01187">
    <property type="entry name" value="EGF_CA"/>
    <property type="match status" value="1"/>
</dbReference>
<dbReference type="SMART" id="SM00181">
    <property type="entry name" value="EGF"/>
    <property type="match status" value="1"/>
</dbReference>
<dbReference type="AlphaFoldDB" id="A0AAD9V2S7"/>
<keyword evidence="2 3" id="KW-1015">Disulfide bond</keyword>
<feature type="disulfide bond" evidence="3">
    <location>
        <begin position="378"/>
        <end position="387"/>
    </location>
</feature>
<dbReference type="PROSITE" id="PS01186">
    <property type="entry name" value="EGF_2"/>
    <property type="match status" value="1"/>
</dbReference>
<dbReference type="SMART" id="SM00179">
    <property type="entry name" value="EGF_CA"/>
    <property type="match status" value="1"/>
</dbReference>
<feature type="domain" description="EGF-like" evidence="5">
    <location>
        <begin position="351"/>
        <end position="388"/>
    </location>
</feature>
<dbReference type="InterPro" id="IPR018097">
    <property type="entry name" value="EGF_Ca-bd_CS"/>
</dbReference>
<dbReference type="InterPro" id="IPR000742">
    <property type="entry name" value="EGF"/>
</dbReference>
<dbReference type="GO" id="GO:0005509">
    <property type="term" value="F:calcium ion binding"/>
    <property type="evidence" value="ECO:0007669"/>
    <property type="project" value="InterPro"/>
</dbReference>
<evidence type="ECO:0000256" key="4">
    <source>
        <dbReference type="SAM" id="SignalP"/>
    </source>
</evidence>
<name>A0AAD9V2S7_ACRCE</name>
<dbReference type="PROSITE" id="PS50026">
    <property type="entry name" value="EGF_3"/>
    <property type="match status" value="1"/>
</dbReference>
<dbReference type="Proteomes" id="UP001249851">
    <property type="component" value="Unassembled WGS sequence"/>
</dbReference>
<reference evidence="6" key="1">
    <citation type="journal article" date="2023" name="G3 (Bethesda)">
        <title>Whole genome assembly and annotation of the endangered Caribbean coral Acropora cervicornis.</title>
        <authorList>
            <person name="Selwyn J.D."/>
            <person name="Vollmer S.V."/>
        </authorList>
    </citation>
    <scope>NUCLEOTIDE SEQUENCE</scope>
    <source>
        <strain evidence="6">K2</strain>
    </source>
</reference>
<comment type="caution">
    <text evidence="3">Lacks conserved residue(s) required for the propagation of feature annotation.</text>
</comment>
<dbReference type="EMBL" id="JARQWQ010000041">
    <property type="protein sequence ID" value="KAK2559143.1"/>
    <property type="molecule type" value="Genomic_DNA"/>
</dbReference>
<comment type="similarity">
    <text evidence="1">Belongs to the NOTCH family.</text>
</comment>
<organism evidence="6 7">
    <name type="scientific">Acropora cervicornis</name>
    <name type="common">Staghorn coral</name>
    <dbReference type="NCBI Taxonomy" id="6130"/>
    <lineage>
        <taxon>Eukaryota</taxon>
        <taxon>Metazoa</taxon>
        <taxon>Cnidaria</taxon>
        <taxon>Anthozoa</taxon>
        <taxon>Hexacorallia</taxon>
        <taxon>Scleractinia</taxon>
        <taxon>Astrocoeniina</taxon>
        <taxon>Acroporidae</taxon>
        <taxon>Acropora</taxon>
    </lineage>
</organism>
<protein>
    <submittedName>
        <fullName evidence="6">Protocadherin Fat 4</fullName>
    </submittedName>
</protein>
<dbReference type="InterPro" id="IPR001881">
    <property type="entry name" value="EGF-like_Ca-bd_dom"/>
</dbReference>
<dbReference type="Gene3D" id="2.10.25.10">
    <property type="entry name" value="Laminin"/>
    <property type="match status" value="1"/>
</dbReference>
<gene>
    <name evidence="6" type="ORF">P5673_018269</name>
</gene>
<feature type="signal peptide" evidence="4">
    <location>
        <begin position="1"/>
        <end position="18"/>
    </location>
</feature>
<evidence type="ECO:0000259" key="5">
    <source>
        <dbReference type="PROSITE" id="PS50026"/>
    </source>
</evidence>
<comment type="caution">
    <text evidence="6">The sequence shown here is derived from an EMBL/GenBank/DDBJ whole genome shotgun (WGS) entry which is preliminary data.</text>
</comment>
<proteinExistence type="inferred from homology"/>
<evidence type="ECO:0000256" key="1">
    <source>
        <dbReference type="ARBA" id="ARBA00005847"/>
    </source>
</evidence>
<evidence type="ECO:0000313" key="6">
    <source>
        <dbReference type="EMBL" id="KAK2559143.1"/>
    </source>
</evidence>
<keyword evidence="3" id="KW-0245">EGF-like domain</keyword>
<evidence type="ECO:0000313" key="7">
    <source>
        <dbReference type="Proteomes" id="UP001249851"/>
    </source>
</evidence>
<dbReference type="InterPro" id="IPR000152">
    <property type="entry name" value="EGF-type_Asp/Asn_hydroxyl_site"/>
</dbReference>